<protein>
    <recommendedName>
        <fullName evidence="3">Cytoplasmic protein</fullName>
    </recommendedName>
</protein>
<evidence type="ECO:0008006" key="3">
    <source>
        <dbReference type="Google" id="ProtNLM"/>
    </source>
</evidence>
<name>A0ABS7XEB3_9GAMM</name>
<evidence type="ECO:0000313" key="2">
    <source>
        <dbReference type="Proteomes" id="UP000663814"/>
    </source>
</evidence>
<dbReference type="EMBL" id="JAERPS020000029">
    <property type="protein sequence ID" value="MBZ9613923.1"/>
    <property type="molecule type" value="Genomic_DNA"/>
</dbReference>
<proteinExistence type="predicted"/>
<sequence length="96" mass="10917">LGLEGIRMFKRTEYHAAHQYSSNHRKQIVVSELCGCFYCLKVYPPSKIVEWVDEDDNEVGQTALCPYCGIDSVIGSASGVSLDKQFLTEMYKVWFS</sequence>
<feature type="non-terminal residue" evidence="1">
    <location>
        <position position="1"/>
    </location>
</feature>
<organism evidence="1 2">
    <name type="scientific">Rheinheimera maricola</name>
    <dbReference type="NCBI Taxonomy" id="2793282"/>
    <lineage>
        <taxon>Bacteria</taxon>
        <taxon>Pseudomonadati</taxon>
        <taxon>Pseudomonadota</taxon>
        <taxon>Gammaproteobacteria</taxon>
        <taxon>Chromatiales</taxon>
        <taxon>Chromatiaceae</taxon>
        <taxon>Rheinheimera</taxon>
    </lineage>
</organism>
<comment type="caution">
    <text evidence="1">The sequence shown here is derived from an EMBL/GenBank/DDBJ whole genome shotgun (WGS) entry which is preliminary data.</text>
</comment>
<evidence type="ECO:0000313" key="1">
    <source>
        <dbReference type="EMBL" id="MBZ9613923.1"/>
    </source>
</evidence>
<reference evidence="1 2" key="1">
    <citation type="submission" date="2021-08" db="EMBL/GenBank/DDBJ databases">
        <title>Rheinheimera aquimaris sp. nov., isolated from seawater of the East Sea in Korea.</title>
        <authorList>
            <person name="Kim K.H."/>
            <person name="Wenting R."/>
            <person name="Kim K.R."/>
            <person name="Jeon C.O."/>
        </authorList>
    </citation>
    <scope>NUCLEOTIDE SEQUENCE [LARGE SCALE GENOMIC DNA]</scope>
    <source>
        <strain evidence="1 2">MA-13</strain>
    </source>
</reference>
<keyword evidence="2" id="KW-1185">Reference proteome</keyword>
<dbReference type="RefSeq" id="WP_224673593.1">
    <property type="nucleotide sequence ID" value="NZ_JAERPS020000029.1"/>
</dbReference>
<dbReference type="Proteomes" id="UP000663814">
    <property type="component" value="Unassembled WGS sequence"/>
</dbReference>
<gene>
    <name evidence="1" type="ORF">I4W93_020265</name>
</gene>
<accession>A0ABS7XEB3</accession>